<dbReference type="OrthoDB" id="6242at2157"/>
<dbReference type="GO" id="GO:0016853">
    <property type="term" value="F:isomerase activity"/>
    <property type="evidence" value="ECO:0007669"/>
    <property type="project" value="UniProtKB-ARBA"/>
</dbReference>
<dbReference type="Pfam" id="PF01557">
    <property type="entry name" value="FAA_hydrolase"/>
    <property type="match status" value="1"/>
</dbReference>
<dbReference type="InterPro" id="IPR036663">
    <property type="entry name" value="Fumarylacetoacetase_C_sf"/>
</dbReference>
<keyword evidence="4" id="KW-1185">Reference proteome</keyword>
<evidence type="ECO:0000259" key="2">
    <source>
        <dbReference type="Pfam" id="PF01557"/>
    </source>
</evidence>
<dbReference type="EMBL" id="FOUJ01000001">
    <property type="protein sequence ID" value="SFM16470.1"/>
    <property type="molecule type" value="Genomic_DNA"/>
</dbReference>
<evidence type="ECO:0000313" key="4">
    <source>
        <dbReference type="Proteomes" id="UP000198535"/>
    </source>
</evidence>
<protein>
    <submittedName>
        <fullName evidence="3">2-keto-4-pentenoate hydratase/2-oxohepta-3-ene-1,7-dioic acid hydratase (Catechol pathway)</fullName>
    </submittedName>
</protein>
<dbReference type="AlphaFoldDB" id="A0A1I4NM93"/>
<dbReference type="Proteomes" id="UP000198535">
    <property type="component" value="Unassembled WGS sequence"/>
</dbReference>
<dbReference type="RefSeq" id="WP_091931782.1">
    <property type="nucleotide sequence ID" value="NZ_FOUJ01000001.1"/>
</dbReference>
<dbReference type="GO" id="GO:0018773">
    <property type="term" value="F:acetylpyruvate hydrolase activity"/>
    <property type="evidence" value="ECO:0007669"/>
    <property type="project" value="TreeGrafter"/>
</dbReference>
<organism evidence="3 4">
    <name type="scientific">Methanolobus profundi</name>
    <dbReference type="NCBI Taxonomy" id="487685"/>
    <lineage>
        <taxon>Archaea</taxon>
        <taxon>Methanobacteriati</taxon>
        <taxon>Methanobacteriota</taxon>
        <taxon>Stenosarchaea group</taxon>
        <taxon>Methanomicrobia</taxon>
        <taxon>Methanosarcinales</taxon>
        <taxon>Methanosarcinaceae</taxon>
        <taxon>Methanolobus</taxon>
    </lineage>
</organism>
<keyword evidence="1" id="KW-0479">Metal-binding</keyword>
<accession>A0A1I4NM93</accession>
<evidence type="ECO:0000313" key="3">
    <source>
        <dbReference type="EMBL" id="SFM16470.1"/>
    </source>
</evidence>
<dbReference type="FunFam" id="3.90.850.10:FF:000002">
    <property type="entry name" value="2-hydroxyhepta-2,4-diene-1,7-dioate isomerase"/>
    <property type="match status" value="1"/>
</dbReference>
<name>A0A1I4NM93_9EURY</name>
<gene>
    <name evidence="3" type="ORF">SAMN04488696_0138</name>
</gene>
<reference evidence="4" key="1">
    <citation type="submission" date="2016-10" db="EMBL/GenBank/DDBJ databases">
        <authorList>
            <person name="Varghese N."/>
            <person name="Submissions S."/>
        </authorList>
    </citation>
    <scope>NUCLEOTIDE SEQUENCE [LARGE SCALE GENOMIC DNA]</scope>
    <source>
        <strain evidence="4">Mob M</strain>
    </source>
</reference>
<dbReference type="GO" id="GO:0046872">
    <property type="term" value="F:metal ion binding"/>
    <property type="evidence" value="ECO:0007669"/>
    <property type="project" value="UniProtKB-KW"/>
</dbReference>
<dbReference type="PANTHER" id="PTHR11820">
    <property type="entry name" value="ACYLPYRUVASE"/>
    <property type="match status" value="1"/>
</dbReference>
<dbReference type="PANTHER" id="PTHR11820:SF7">
    <property type="entry name" value="ACYLPYRUVASE FAHD1, MITOCHONDRIAL"/>
    <property type="match status" value="1"/>
</dbReference>
<proteinExistence type="predicted"/>
<dbReference type="STRING" id="487685.SAMN04488696_0138"/>
<sequence length="243" mass="26658">MFGRFRHKDEVFYGTVNGNTVTSQEYAFTEYELSDLEVLAPSHPTKIVCVGLNYHDHAAELGLSVPDEPILFIKPPSAVIGHHGKVIYPKISKRVDHEAELAIVIGKKCKNITYDRAYDVIAGFTCFNDVTARDLQTRDGQWTRAKSFDTFAPVGPFVVPVADFDPENASIVCRVNGDVVQDSNISNMIFDVPYLIEFISSIMTLEVGDIIATGTPPGVGELHTGDIVEVEIEGIGTLINEVA</sequence>
<feature type="domain" description="Fumarylacetoacetase-like C-terminal" evidence="2">
    <location>
        <begin position="46"/>
        <end position="242"/>
    </location>
</feature>
<dbReference type="Gene3D" id="3.90.850.10">
    <property type="entry name" value="Fumarylacetoacetase-like, C-terminal domain"/>
    <property type="match status" value="1"/>
</dbReference>
<dbReference type="GO" id="GO:0019752">
    <property type="term" value="P:carboxylic acid metabolic process"/>
    <property type="evidence" value="ECO:0007669"/>
    <property type="project" value="UniProtKB-ARBA"/>
</dbReference>
<dbReference type="InterPro" id="IPR011234">
    <property type="entry name" value="Fumarylacetoacetase-like_C"/>
</dbReference>
<evidence type="ECO:0000256" key="1">
    <source>
        <dbReference type="ARBA" id="ARBA00022723"/>
    </source>
</evidence>
<dbReference type="SUPFAM" id="SSF56529">
    <property type="entry name" value="FAH"/>
    <property type="match status" value="1"/>
</dbReference>